<keyword evidence="2" id="KW-0472">Membrane</keyword>
<feature type="compositionally biased region" description="Basic and acidic residues" evidence="1">
    <location>
        <begin position="106"/>
        <end position="120"/>
    </location>
</feature>
<gene>
    <name evidence="3" type="ORF">CDCA_CDCA05G1487</name>
</gene>
<keyword evidence="2" id="KW-0812">Transmembrane</keyword>
<evidence type="ECO:0000313" key="4">
    <source>
        <dbReference type="Proteomes" id="UP001301350"/>
    </source>
</evidence>
<dbReference type="AlphaFoldDB" id="A0AAV9IT76"/>
<organism evidence="3 4">
    <name type="scientific">Cyanidium caldarium</name>
    <name type="common">Red alga</name>
    <dbReference type="NCBI Taxonomy" id="2771"/>
    <lineage>
        <taxon>Eukaryota</taxon>
        <taxon>Rhodophyta</taxon>
        <taxon>Bangiophyceae</taxon>
        <taxon>Cyanidiales</taxon>
        <taxon>Cyanidiaceae</taxon>
        <taxon>Cyanidium</taxon>
    </lineage>
</organism>
<feature type="region of interest" description="Disordered" evidence="1">
    <location>
        <begin position="92"/>
        <end position="120"/>
    </location>
</feature>
<proteinExistence type="predicted"/>
<accession>A0AAV9IT76</accession>
<reference evidence="3 4" key="1">
    <citation type="submission" date="2022-07" db="EMBL/GenBank/DDBJ databases">
        <title>Genome-wide signatures of adaptation to extreme environments.</title>
        <authorList>
            <person name="Cho C.H."/>
            <person name="Yoon H.S."/>
        </authorList>
    </citation>
    <scope>NUCLEOTIDE SEQUENCE [LARGE SCALE GENOMIC DNA]</scope>
    <source>
        <strain evidence="3 4">DBV 063 E5</strain>
    </source>
</reference>
<dbReference type="Proteomes" id="UP001301350">
    <property type="component" value="Unassembled WGS sequence"/>
</dbReference>
<comment type="caution">
    <text evidence="3">The sequence shown here is derived from an EMBL/GenBank/DDBJ whole genome shotgun (WGS) entry which is preliminary data.</text>
</comment>
<feature type="transmembrane region" description="Helical" evidence="2">
    <location>
        <begin position="66"/>
        <end position="84"/>
    </location>
</feature>
<evidence type="ECO:0000313" key="3">
    <source>
        <dbReference type="EMBL" id="KAK4535462.1"/>
    </source>
</evidence>
<dbReference type="EMBL" id="JANCYW010000005">
    <property type="protein sequence ID" value="KAK4535462.1"/>
    <property type="molecule type" value="Genomic_DNA"/>
</dbReference>
<protein>
    <submittedName>
        <fullName evidence="3">Uncharacterized protein</fullName>
    </submittedName>
</protein>
<keyword evidence="2" id="KW-1133">Transmembrane helix</keyword>
<sequence>MQQTRALWQRATRRVGSRNVPSVHRRLSSASSASGPPTEEYNEPGGVLFPETLDKDGRRVRQSWEWITYVGFGTATLLLTVGLWNKPESLRLKKPPVRTPFSGTVDKNEPRDEREKAVAE</sequence>
<evidence type="ECO:0000256" key="2">
    <source>
        <dbReference type="SAM" id="Phobius"/>
    </source>
</evidence>
<name>A0AAV9IT76_CYACA</name>
<evidence type="ECO:0000256" key="1">
    <source>
        <dbReference type="SAM" id="MobiDB-lite"/>
    </source>
</evidence>
<feature type="region of interest" description="Disordered" evidence="1">
    <location>
        <begin position="1"/>
        <end position="52"/>
    </location>
</feature>
<keyword evidence="4" id="KW-1185">Reference proteome</keyword>